<keyword evidence="4" id="KW-1185">Reference proteome</keyword>
<dbReference type="InterPro" id="IPR038765">
    <property type="entry name" value="Papain-like_cys_pep_sf"/>
</dbReference>
<dbReference type="PROSITE" id="PS51257">
    <property type="entry name" value="PROKAR_LIPOPROTEIN"/>
    <property type="match status" value="1"/>
</dbReference>
<dbReference type="Pfam" id="PF01841">
    <property type="entry name" value="Transglut_core"/>
    <property type="match status" value="1"/>
</dbReference>
<evidence type="ECO:0000313" key="4">
    <source>
        <dbReference type="Proteomes" id="UP000503297"/>
    </source>
</evidence>
<feature type="domain" description="Transglutaminase-like" evidence="2">
    <location>
        <begin position="211"/>
        <end position="312"/>
    </location>
</feature>
<dbReference type="SUPFAM" id="SSF54001">
    <property type="entry name" value="Cysteine proteinases"/>
    <property type="match status" value="1"/>
</dbReference>
<keyword evidence="1" id="KW-0732">Signal</keyword>
<organism evidence="3 4">
    <name type="scientific">Berryella wangjianweii</name>
    <dbReference type="NCBI Taxonomy" id="2734634"/>
    <lineage>
        <taxon>Bacteria</taxon>
        <taxon>Bacillati</taxon>
        <taxon>Actinomycetota</taxon>
        <taxon>Coriobacteriia</taxon>
        <taxon>Eggerthellales</taxon>
        <taxon>Eggerthellaceae</taxon>
        <taxon>Berryella</taxon>
    </lineage>
</organism>
<evidence type="ECO:0000256" key="1">
    <source>
        <dbReference type="SAM" id="SignalP"/>
    </source>
</evidence>
<proteinExistence type="predicted"/>
<accession>A0A6M8IZY8</accession>
<feature type="chain" id="PRO_5038754362" description="Transglutaminase-like domain-containing protein" evidence="1">
    <location>
        <begin position="32"/>
        <end position="387"/>
    </location>
</feature>
<name>A0A6M8IZY8_9ACTN</name>
<dbReference type="EMBL" id="CP053716">
    <property type="protein sequence ID" value="QKF06894.1"/>
    <property type="molecule type" value="Genomic_DNA"/>
</dbReference>
<dbReference type="RefSeq" id="WP_173163569.1">
    <property type="nucleotide sequence ID" value="NZ_CP053716.1"/>
</dbReference>
<evidence type="ECO:0000259" key="2">
    <source>
        <dbReference type="Pfam" id="PF01841"/>
    </source>
</evidence>
<dbReference type="Gene3D" id="3.10.620.30">
    <property type="match status" value="1"/>
</dbReference>
<dbReference type="AlphaFoldDB" id="A0A6M8IZY8"/>
<dbReference type="Proteomes" id="UP000503297">
    <property type="component" value="Chromosome"/>
</dbReference>
<gene>
    <name evidence="3" type="ORF">HLV38_01230</name>
</gene>
<feature type="signal peptide" evidence="1">
    <location>
        <begin position="1"/>
        <end position="31"/>
    </location>
</feature>
<dbReference type="KEGG" id="bwa:HLV38_01230"/>
<sequence>MQRITRPRSVVGGLVAGAASLALALSLTSCAGSAISKDQAPEAIANSLANLTESTSFMSDDVNATIFEALKRDPRLFYFYNGYNGTYANDGTAKVTWEYKHKDTPVSKVRLMGSVDDLAAIIGEASLKGEATVAVVSSTSDLSPDGAKKALSRLRSDGSLAALGIKDVTVGDGSSDYDGALYAATVSIAYLTDVETVRDWRDRTEQRALELAGELFGKGTPDYARELAIYRWVTDNARSQADPKVADTDHSGSTAYGALVEQAADSAGMAAAFQLLCEAAGIPCQTVAGTVGGEDRSWNLVSIGGSWYWVDAAAGILNATSEQLRETHAWDEDASPVATATAWNAEAVRTEGGKTADQAGESEIDLAPTQQRLAERFAAARLSALPL</sequence>
<reference evidence="4" key="1">
    <citation type="submission" date="2020-05" db="EMBL/GenBank/DDBJ databases">
        <title>Novel species in genus Nocardioides.</title>
        <authorList>
            <person name="Zhang G."/>
        </authorList>
    </citation>
    <scope>NUCLEOTIDE SEQUENCE [LARGE SCALE GENOMIC DNA]</scope>
    <source>
        <strain evidence="4">zg-1050</strain>
    </source>
</reference>
<evidence type="ECO:0000313" key="3">
    <source>
        <dbReference type="EMBL" id="QKF06894.1"/>
    </source>
</evidence>
<protein>
    <recommendedName>
        <fullName evidence="2">Transglutaminase-like domain-containing protein</fullName>
    </recommendedName>
</protein>
<dbReference type="InterPro" id="IPR002931">
    <property type="entry name" value="Transglutaminase-like"/>
</dbReference>